<dbReference type="PANTHER" id="PTHR22893:SF91">
    <property type="entry name" value="NADPH DEHYDROGENASE 2-RELATED"/>
    <property type="match status" value="1"/>
</dbReference>
<protein>
    <recommendedName>
        <fullName evidence="3">NADH:flavin oxidoreductase/NADH oxidase N-terminal domain-containing protein</fullName>
    </recommendedName>
</protein>
<organism evidence="4 5">
    <name type="scientific">Trichoderma asperellum (strain ATCC 204424 / CBS 433.97 / NBRC 101777)</name>
    <dbReference type="NCBI Taxonomy" id="1042311"/>
    <lineage>
        <taxon>Eukaryota</taxon>
        <taxon>Fungi</taxon>
        <taxon>Dikarya</taxon>
        <taxon>Ascomycota</taxon>
        <taxon>Pezizomycotina</taxon>
        <taxon>Sordariomycetes</taxon>
        <taxon>Hypocreomycetidae</taxon>
        <taxon>Hypocreales</taxon>
        <taxon>Hypocreaceae</taxon>
        <taxon>Trichoderma</taxon>
    </lineage>
</organism>
<dbReference type="InterPro" id="IPR045247">
    <property type="entry name" value="Oye-like"/>
</dbReference>
<feature type="compositionally biased region" description="Polar residues" evidence="2">
    <location>
        <begin position="7"/>
        <end position="18"/>
    </location>
</feature>
<dbReference type="CDD" id="cd02933">
    <property type="entry name" value="OYE_like_FMN"/>
    <property type="match status" value="1"/>
</dbReference>
<dbReference type="EMBL" id="KZ679257">
    <property type="protein sequence ID" value="PTB45634.1"/>
    <property type="molecule type" value="Genomic_DNA"/>
</dbReference>
<evidence type="ECO:0000256" key="2">
    <source>
        <dbReference type="SAM" id="MobiDB-lite"/>
    </source>
</evidence>
<dbReference type="PANTHER" id="PTHR22893">
    <property type="entry name" value="NADH OXIDOREDUCTASE-RELATED"/>
    <property type="match status" value="1"/>
</dbReference>
<dbReference type="OrthoDB" id="2130169at2759"/>
<reference evidence="4 5" key="1">
    <citation type="submission" date="2016-07" db="EMBL/GenBank/DDBJ databases">
        <title>Multiple horizontal gene transfer events from other fungi enriched the ability of initially mycotrophic Trichoderma (Ascomycota) to feed on dead plant biomass.</title>
        <authorList>
            <consortium name="DOE Joint Genome Institute"/>
            <person name="Aerts A."/>
            <person name="Atanasova L."/>
            <person name="Chenthamara K."/>
            <person name="Zhang J."/>
            <person name="Grujic M."/>
            <person name="Henrissat B."/>
            <person name="Kuo A."/>
            <person name="Salamov A."/>
            <person name="Lipzen A."/>
            <person name="Labutti K."/>
            <person name="Barry K."/>
            <person name="Miao Y."/>
            <person name="Rahimi M.J."/>
            <person name="Shen Q."/>
            <person name="Grigoriev I.V."/>
            <person name="Kubicek C.P."/>
            <person name="Druzhinina I.S."/>
        </authorList>
    </citation>
    <scope>NUCLEOTIDE SEQUENCE [LARGE SCALE GENOMIC DNA]</scope>
    <source>
        <strain evidence="4 5">CBS 433.97</strain>
    </source>
</reference>
<name>A0A2T3ZLF1_TRIA4</name>
<evidence type="ECO:0000256" key="1">
    <source>
        <dbReference type="ARBA" id="ARBA00022630"/>
    </source>
</evidence>
<dbReference type="Gene3D" id="3.20.20.70">
    <property type="entry name" value="Aldolase class I"/>
    <property type="match status" value="1"/>
</dbReference>
<proteinExistence type="predicted"/>
<feature type="region of interest" description="Disordered" evidence="2">
    <location>
        <begin position="1"/>
        <end position="52"/>
    </location>
</feature>
<sequence>MDESHKTGNNFQFISISSPDEAKDRDKRRQARSHAAKQGRQRSQYVSPRDDAGASGQTLIPWSIFAPVSAYGPFETLIGDSPKLRALLSHDAARQAAEPIFSVADPVVFQDFASVFRTDLDDPALLNAVKLTFAFAVTGGNIDQECLDYQNQAMSTIRERMDSLESALSLPTLGAILLLAGVEARLGMRWQVQLHMGAIQQLLELGQTKTIYLTDGIKRAIFWQDLNSSVMTGSNRIVDHTTFAELQWKRDPFASTYFSLAPGFQRKSHLFDENFLEVLRDIHALQCVQDLPRYSCQNPVEMLRIDNQQASIGSRLVDLPKLSNTMEACYFAAYLSACMLCCKVWRHSVMPSHVSLRLLRKLQESNEDPFWNDNLDLLIWMLYMGGSFSPKGAVHSEYKALLKTYHDSKFRGMYVSLEDLMEILHDFIWSEKAYPGVEVKHRIGMPGLSRFRGTDDHVATPMMKEYYSQRSRVPGTLIITEAGIISPGAGGYPNAPGIWREDQVAAWKTITDEVHRNGSFIICQMFHVGRAAVPEIAEKEGIEIVSPSAIPMGQDATVPRELSVGEIKQIVKDFQFAAKNAIRAGFDGVELHAANGYLLDSFIQDVSNTRTDEYGGSIENRSRFAYEVMKAVGDAIGPQRVGMRFSPWSTFQGMRMDDPIPQFSDVISKAKELGLAYIHLIEPRVANSDDLEHPIAESLDFAINLWDGPILLAGGYRPDNVHKTIDEMYPGKDIMVMFGRYFVANPDLVFRIKHRLELNQYDRSTFYAVKNPKGYLDYPFSPEFEANVQA</sequence>
<dbReference type="InterPro" id="IPR001155">
    <property type="entry name" value="OxRdtase_FMN_N"/>
</dbReference>
<gene>
    <name evidence="4" type="ORF">M441DRAFT_76707</name>
</gene>
<feature type="compositionally biased region" description="Basic residues" evidence="2">
    <location>
        <begin position="28"/>
        <end position="40"/>
    </location>
</feature>
<dbReference type="Proteomes" id="UP000240493">
    <property type="component" value="Unassembled WGS sequence"/>
</dbReference>
<feature type="domain" description="NADH:flavin oxidoreductase/NADH oxidase N-terminal" evidence="3">
    <location>
        <begin position="437"/>
        <end position="759"/>
    </location>
</feature>
<dbReference type="FunFam" id="3.20.20.70:FF:000138">
    <property type="entry name" value="NADPH dehydrogenase 1"/>
    <property type="match status" value="1"/>
</dbReference>
<dbReference type="GO" id="GO:0010181">
    <property type="term" value="F:FMN binding"/>
    <property type="evidence" value="ECO:0007669"/>
    <property type="project" value="InterPro"/>
</dbReference>
<dbReference type="SUPFAM" id="SSF51395">
    <property type="entry name" value="FMN-linked oxidoreductases"/>
    <property type="match status" value="1"/>
</dbReference>
<dbReference type="STRING" id="1042311.A0A2T3ZLF1"/>
<accession>A0A2T3ZLF1</accession>
<keyword evidence="5" id="KW-1185">Reference proteome</keyword>
<evidence type="ECO:0000313" key="4">
    <source>
        <dbReference type="EMBL" id="PTB45634.1"/>
    </source>
</evidence>
<evidence type="ECO:0000259" key="3">
    <source>
        <dbReference type="Pfam" id="PF00724"/>
    </source>
</evidence>
<dbReference type="Pfam" id="PF00724">
    <property type="entry name" value="Oxidored_FMN"/>
    <property type="match status" value="1"/>
</dbReference>
<dbReference type="AlphaFoldDB" id="A0A2T3ZLF1"/>
<dbReference type="InterPro" id="IPR013785">
    <property type="entry name" value="Aldolase_TIM"/>
</dbReference>
<keyword evidence="1" id="KW-0285">Flavoprotein</keyword>
<dbReference type="GO" id="GO:0003959">
    <property type="term" value="F:NADPH dehydrogenase activity"/>
    <property type="evidence" value="ECO:0007669"/>
    <property type="project" value="TreeGrafter"/>
</dbReference>
<evidence type="ECO:0000313" key="5">
    <source>
        <dbReference type="Proteomes" id="UP000240493"/>
    </source>
</evidence>